<dbReference type="SUPFAM" id="SSF56112">
    <property type="entry name" value="Protein kinase-like (PK-like)"/>
    <property type="match status" value="1"/>
</dbReference>
<protein>
    <recommendedName>
        <fullName evidence="1">non-specific serine/threonine protein kinase</fullName>
        <ecNumber evidence="1">2.7.11.1</ecNumber>
    </recommendedName>
</protein>
<dbReference type="Gene3D" id="3.30.200.20">
    <property type="entry name" value="Phosphorylase Kinase, domain 1"/>
    <property type="match status" value="1"/>
</dbReference>
<evidence type="ECO:0000256" key="6">
    <source>
        <dbReference type="ARBA" id="ARBA00022840"/>
    </source>
</evidence>
<feature type="region of interest" description="Disordered" evidence="9">
    <location>
        <begin position="337"/>
        <end position="364"/>
    </location>
</feature>
<reference evidence="11 12" key="1">
    <citation type="submission" date="2016-01" db="EMBL/GenBank/DDBJ databases">
        <title>The new phylogeny of the genus Mycobacterium.</title>
        <authorList>
            <person name="Tarcisio F."/>
            <person name="Conor M."/>
            <person name="Antonella G."/>
            <person name="Elisabetta G."/>
            <person name="Giulia F.S."/>
            <person name="Sara T."/>
            <person name="Anna F."/>
            <person name="Clotilde B."/>
            <person name="Roberto B."/>
            <person name="Veronica D.S."/>
            <person name="Fabio R."/>
            <person name="Monica P."/>
            <person name="Olivier J."/>
            <person name="Enrico T."/>
            <person name="Nicola S."/>
        </authorList>
    </citation>
    <scope>NUCLEOTIDE SEQUENCE [LARGE SCALE GENOMIC DNA]</scope>
    <source>
        <strain evidence="11 12">DSM 44153</strain>
    </source>
</reference>
<dbReference type="STRING" id="1798.AWC30_01645"/>
<dbReference type="PROSITE" id="PS50011">
    <property type="entry name" value="PROTEIN_KINASE_DOM"/>
    <property type="match status" value="1"/>
</dbReference>
<dbReference type="InterPro" id="IPR011009">
    <property type="entry name" value="Kinase-like_dom_sf"/>
</dbReference>
<evidence type="ECO:0000313" key="12">
    <source>
        <dbReference type="Proteomes" id="UP000193090"/>
    </source>
</evidence>
<comment type="catalytic activity">
    <reaction evidence="7">
        <text>L-threonyl-[protein] + ATP = O-phospho-L-threonyl-[protein] + ADP + H(+)</text>
        <dbReference type="Rhea" id="RHEA:46608"/>
        <dbReference type="Rhea" id="RHEA-COMP:11060"/>
        <dbReference type="Rhea" id="RHEA-COMP:11605"/>
        <dbReference type="ChEBI" id="CHEBI:15378"/>
        <dbReference type="ChEBI" id="CHEBI:30013"/>
        <dbReference type="ChEBI" id="CHEBI:30616"/>
        <dbReference type="ChEBI" id="CHEBI:61977"/>
        <dbReference type="ChEBI" id="CHEBI:456216"/>
        <dbReference type="EC" id="2.7.11.1"/>
    </reaction>
</comment>
<keyword evidence="5" id="KW-0418">Kinase</keyword>
<dbReference type="OrthoDB" id="5622056at2"/>
<organism evidence="11 12">
    <name type="scientific">Mycolicibacillus trivialis</name>
    <dbReference type="NCBI Taxonomy" id="1798"/>
    <lineage>
        <taxon>Bacteria</taxon>
        <taxon>Bacillati</taxon>
        <taxon>Actinomycetota</taxon>
        <taxon>Actinomycetes</taxon>
        <taxon>Mycobacteriales</taxon>
        <taxon>Mycobacteriaceae</taxon>
        <taxon>Mycolicibacillus</taxon>
    </lineage>
</organism>
<comment type="catalytic activity">
    <reaction evidence="8">
        <text>L-seryl-[protein] + ATP = O-phospho-L-seryl-[protein] + ADP + H(+)</text>
        <dbReference type="Rhea" id="RHEA:17989"/>
        <dbReference type="Rhea" id="RHEA-COMP:9863"/>
        <dbReference type="Rhea" id="RHEA-COMP:11604"/>
        <dbReference type="ChEBI" id="CHEBI:15378"/>
        <dbReference type="ChEBI" id="CHEBI:29999"/>
        <dbReference type="ChEBI" id="CHEBI:30616"/>
        <dbReference type="ChEBI" id="CHEBI:83421"/>
        <dbReference type="ChEBI" id="CHEBI:456216"/>
        <dbReference type="EC" id="2.7.11.1"/>
    </reaction>
</comment>
<evidence type="ECO:0000256" key="3">
    <source>
        <dbReference type="ARBA" id="ARBA00022679"/>
    </source>
</evidence>
<dbReference type="PROSITE" id="PS00108">
    <property type="entry name" value="PROTEIN_KINASE_ST"/>
    <property type="match status" value="1"/>
</dbReference>
<sequence>MPLRIGETFAGYRILRLLGSGGMGEVYLVQHPRLPRRDALKVLPSSLTTNEEFRQRFVREAELVATLFHPNIVGMHDRGECDGQLWMSMDYVDGPDTAKLVRERYPAGLPLDEAIAVAIAVADALDHAHERGLLHRDVKPANILLGQTDSGGQQRIFLADFGIARPLADPSGLTGTNLTVGTVSYAAPEQLAGEELDARADQYALAASIFHLLAGVPPFDKSNPVAVISAHLNAPPPQISRLRPELARLDEVFSTALAKDPAQRFGSCREFAAALTGHASAEGEFGAAKTQQAMPTASRGGVSEGGRNRLVGKTSAIAAVAVVAVVAAGVVGYTMTRDSSHTPVPGERPGSLNQPANQGQLEGTQATARSAAEALKASIPEITKIVDVDEDNDPNEGMMGRPNGYVAASVVYDSRLACSELGMECGATIEQWPDQAAAQRRSAYLQAVRQGGILGREWNTIRGPLLLRVAGDMKPSEAKEYETAFLSGGTGSAPAAAPQRVSKPENPAIGTVGSGFGQDGKSVIGIVIATTDNLGAVGQFATTSINFLDHAGNIIDTKEQVERFSWPGQQLVLPTAVFLEDPETTVASIESSISISDYSDRRKARPELPMLNAESITKNATGKWTPVFTFTNSTAEDLVDLRIGVVCYDATGSIIGGGSEYPKLVAAGKSIRIEPNRIVTSGEPTSCKALLNYGL</sequence>
<dbReference type="GO" id="GO:0080090">
    <property type="term" value="P:regulation of primary metabolic process"/>
    <property type="evidence" value="ECO:0007669"/>
    <property type="project" value="UniProtKB-ARBA"/>
</dbReference>
<keyword evidence="4" id="KW-0547">Nucleotide-binding</keyword>
<dbReference type="InterPro" id="IPR000719">
    <property type="entry name" value="Prot_kinase_dom"/>
</dbReference>
<evidence type="ECO:0000313" key="11">
    <source>
        <dbReference type="EMBL" id="ORX08537.1"/>
    </source>
</evidence>
<keyword evidence="12" id="KW-1185">Reference proteome</keyword>
<dbReference type="Proteomes" id="UP000193090">
    <property type="component" value="Unassembled WGS sequence"/>
</dbReference>
<dbReference type="Pfam" id="PF00069">
    <property type="entry name" value="Pkinase"/>
    <property type="match status" value="1"/>
</dbReference>
<dbReference type="SMART" id="SM00220">
    <property type="entry name" value="S_TKc"/>
    <property type="match status" value="1"/>
</dbReference>
<dbReference type="AlphaFoldDB" id="A0A1X2EQW1"/>
<dbReference type="PANTHER" id="PTHR43289">
    <property type="entry name" value="MITOGEN-ACTIVATED PROTEIN KINASE KINASE KINASE 20-RELATED"/>
    <property type="match status" value="1"/>
</dbReference>
<feature type="domain" description="Protein kinase" evidence="10">
    <location>
        <begin position="12"/>
        <end position="281"/>
    </location>
</feature>
<keyword evidence="2" id="KW-0723">Serine/threonine-protein kinase</keyword>
<proteinExistence type="predicted"/>
<dbReference type="GO" id="GO:0004674">
    <property type="term" value="F:protein serine/threonine kinase activity"/>
    <property type="evidence" value="ECO:0007669"/>
    <property type="project" value="UniProtKB-KW"/>
</dbReference>
<feature type="region of interest" description="Disordered" evidence="9">
    <location>
        <begin position="286"/>
        <end position="306"/>
    </location>
</feature>
<evidence type="ECO:0000256" key="4">
    <source>
        <dbReference type="ARBA" id="ARBA00022741"/>
    </source>
</evidence>
<evidence type="ECO:0000256" key="8">
    <source>
        <dbReference type="ARBA" id="ARBA00048679"/>
    </source>
</evidence>
<dbReference type="Gene3D" id="1.10.510.10">
    <property type="entry name" value="Transferase(Phosphotransferase) domain 1"/>
    <property type="match status" value="1"/>
</dbReference>
<evidence type="ECO:0000259" key="10">
    <source>
        <dbReference type="PROSITE" id="PS50011"/>
    </source>
</evidence>
<gene>
    <name evidence="11" type="ORF">AWC30_01645</name>
</gene>
<comment type="caution">
    <text evidence="11">The sequence shown here is derived from an EMBL/GenBank/DDBJ whole genome shotgun (WGS) entry which is preliminary data.</text>
</comment>
<feature type="compositionally biased region" description="Polar residues" evidence="9">
    <location>
        <begin position="351"/>
        <end position="364"/>
    </location>
</feature>
<evidence type="ECO:0000256" key="2">
    <source>
        <dbReference type="ARBA" id="ARBA00022527"/>
    </source>
</evidence>
<dbReference type="EC" id="2.7.11.1" evidence="1"/>
<dbReference type="GO" id="GO:0005524">
    <property type="term" value="F:ATP binding"/>
    <property type="evidence" value="ECO:0007669"/>
    <property type="project" value="UniProtKB-KW"/>
</dbReference>
<dbReference type="PANTHER" id="PTHR43289:SF6">
    <property type="entry name" value="SERINE_THREONINE-PROTEIN KINASE NEKL-3"/>
    <property type="match status" value="1"/>
</dbReference>
<name>A0A1X2EQW1_9MYCO</name>
<accession>A0A1X2EQW1</accession>
<keyword evidence="3" id="KW-0808">Transferase</keyword>
<evidence type="ECO:0000256" key="5">
    <source>
        <dbReference type="ARBA" id="ARBA00022777"/>
    </source>
</evidence>
<dbReference type="CDD" id="cd14014">
    <property type="entry name" value="STKc_PknB_like"/>
    <property type="match status" value="1"/>
</dbReference>
<keyword evidence="6" id="KW-0067">ATP-binding</keyword>
<dbReference type="EMBL" id="LQPZ01000005">
    <property type="protein sequence ID" value="ORX08537.1"/>
    <property type="molecule type" value="Genomic_DNA"/>
</dbReference>
<dbReference type="RefSeq" id="WP_085107270.1">
    <property type="nucleotide sequence ID" value="NZ_JACKSN010000107.1"/>
</dbReference>
<evidence type="ECO:0000256" key="9">
    <source>
        <dbReference type="SAM" id="MobiDB-lite"/>
    </source>
</evidence>
<evidence type="ECO:0000256" key="1">
    <source>
        <dbReference type="ARBA" id="ARBA00012513"/>
    </source>
</evidence>
<dbReference type="FunFam" id="3.30.200.20:FF:000035">
    <property type="entry name" value="Serine/threonine protein kinase Stk1"/>
    <property type="match status" value="1"/>
</dbReference>
<dbReference type="InterPro" id="IPR008271">
    <property type="entry name" value="Ser/Thr_kinase_AS"/>
</dbReference>
<evidence type="ECO:0000256" key="7">
    <source>
        <dbReference type="ARBA" id="ARBA00047899"/>
    </source>
</evidence>